<organism evidence="10 11">
    <name type="scientific">Desmophyllum pertusum</name>
    <dbReference type="NCBI Taxonomy" id="174260"/>
    <lineage>
        <taxon>Eukaryota</taxon>
        <taxon>Metazoa</taxon>
        <taxon>Cnidaria</taxon>
        <taxon>Anthozoa</taxon>
        <taxon>Hexacorallia</taxon>
        <taxon>Scleractinia</taxon>
        <taxon>Caryophylliina</taxon>
        <taxon>Caryophylliidae</taxon>
        <taxon>Desmophyllum</taxon>
    </lineage>
</organism>
<dbReference type="GO" id="GO:0030527">
    <property type="term" value="F:structural constituent of chromatin"/>
    <property type="evidence" value="ECO:0007669"/>
    <property type="project" value="InterPro"/>
</dbReference>
<keyword evidence="7" id="KW-0539">Nucleus</keyword>
<keyword evidence="11" id="KW-1185">Reference proteome</keyword>
<keyword evidence="8" id="KW-0544">Nucleosome core</keyword>
<evidence type="ECO:0000313" key="11">
    <source>
        <dbReference type="Proteomes" id="UP001163046"/>
    </source>
</evidence>
<dbReference type="GO" id="GO:0000786">
    <property type="term" value="C:nucleosome"/>
    <property type="evidence" value="ECO:0007669"/>
    <property type="project" value="UniProtKB-KW"/>
</dbReference>
<dbReference type="EMBL" id="MU826417">
    <property type="protein sequence ID" value="KAJ7376063.1"/>
    <property type="molecule type" value="Genomic_DNA"/>
</dbReference>
<evidence type="ECO:0000256" key="3">
    <source>
        <dbReference type="ARBA" id="ARBA00004286"/>
    </source>
</evidence>
<evidence type="ECO:0000256" key="7">
    <source>
        <dbReference type="ARBA" id="ARBA00023242"/>
    </source>
</evidence>
<sequence length="137" mass="16091">MTAVGAVRNLLPDCVPLNMEKYIQLGKEYGLKGAQLRAFVADLQQNIKLEKAKQEKEDNEGEKERRREQEEKEEESLRSEEEEEEREEKEERCRRQDEEIEARRGKSRKGLGRGGAKRQRKILRDNIQGITKPAIRR</sequence>
<evidence type="ECO:0000256" key="5">
    <source>
        <dbReference type="ARBA" id="ARBA00022454"/>
    </source>
</evidence>
<dbReference type="OrthoDB" id="9904347at2759"/>
<comment type="similarity">
    <text evidence="4">Belongs to the histone H4 family.</text>
</comment>
<dbReference type="InterPro" id="IPR009072">
    <property type="entry name" value="Histone-fold"/>
</dbReference>
<feature type="compositionally biased region" description="Basic residues" evidence="9">
    <location>
        <begin position="105"/>
        <end position="121"/>
    </location>
</feature>
<comment type="caution">
    <text evidence="10">The sequence shown here is derived from an EMBL/GenBank/DDBJ whole genome shotgun (WGS) entry which is preliminary data.</text>
</comment>
<comment type="subcellular location">
    <subcellularLocation>
        <location evidence="3">Chromosome</location>
    </subcellularLocation>
    <subcellularLocation>
        <location evidence="2">Nucleus</location>
    </subcellularLocation>
</comment>
<comment type="function">
    <text evidence="1">Core component of nucleosome. Nucleosomes wrap and compact DNA into chromatin, limiting DNA accessibility to the cellular machineries which require DNA as a template. Histones thereby play a central role in transcription regulation, DNA repair, DNA replication and chromosomal stability. DNA accessibility is regulated via a complex set of post-translational modifications of histones, also called histone code, and nucleosome remodeling.</text>
</comment>
<accession>A0A9X0CVQ9</accession>
<name>A0A9X0CVQ9_9CNID</name>
<feature type="region of interest" description="Disordered" evidence="9">
    <location>
        <begin position="49"/>
        <end position="137"/>
    </location>
</feature>
<dbReference type="Proteomes" id="UP001163046">
    <property type="component" value="Unassembled WGS sequence"/>
</dbReference>
<keyword evidence="5" id="KW-0158">Chromosome</keyword>
<feature type="compositionally biased region" description="Basic and acidic residues" evidence="9">
    <location>
        <begin position="49"/>
        <end position="79"/>
    </location>
</feature>
<protein>
    <submittedName>
        <fullName evidence="10">Uncharacterized protein</fullName>
    </submittedName>
</protein>
<evidence type="ECO:0000256" key="9">
    <source>
        <dbReference type="SAM" id="MobiDB-lite"/>
    </source>
</evidence>
<dbReference type="InterPro" id="IPR001951">
    <property type="entry name" value="Histone_H4"/>
</dbReference>
<dbReference type="PANTHER" id="PTHR10484">
    <property type="entry name" value="HISTONE H4"/>
    <property type="match status" value="1"/>
</dbReference>
<dbReference type="GO" id="GO:0046982">
    <property type="term" value="F:protein heterodimerization activity"/>
    <property type="evidence" value="ECO:0007669"/>
    <property type="project" value="InterPro"/>
</dbReference>
<dbReference type="Gene3D" id="1.10.20.10">
    <property type="entry name" value="Histone, subunit A"/>
    <property type="match status" value="1"/>
</dbReference>
<gene>
    <name evidence="10" type="ORF">OS493_037171</name>
</gene>
<evidence type="ECO:0000313" key="10">
    <source>
        <dbReference type="EMBL" id="KAJ7376063.1"/>
    </source>
</evidence>
<evidence type="ECO:0000256" key="6">
    <source>
        <dbReference type="ARBA" id="ARBA00023125"/>
    </source>
</evidence>
<evidence type="ECO:0000256" key="2">
    <source>
        <dbReference type="ARBA" id="ARBA00004123"/>
    </source>
</evidence>
<dbReference type="PRINTS" id="PR00623">
    <property type="entry name" value="HISTONEH4"/>
</dbReference>
<dbReference type="GO" id="GO:0003677">
    <property type="term" value="F:DNA binding"/>
    <property type="evidence" value="ECO:0007669"/>
    <property type="project" value="UniProtKB-KW"/>
</dbReference>
<proteinExistence type="inferred from homology"/>
<keyword evidence="6" id="KW-0238">DNA-binding</keyword>
<evidence type="ECO:0000256" key="4">
    <source>
        <dbReference type="ARBA" id="ARBA00006564"/>
    </source>
</evidence>
<reference evidence="10" key="1">
    <citation type="submission" date="2023-01" db="EMBL/GenBank/DDBJ databases">
        <title>Genome assembly of the deep-sea coral Lophelia pertusa.</title>
        <authorList>
            <person name="Herrera S."/>
            <person name="Cordes E."/>
        </authorList>
    </citation>
    <scope>NUCLEOTIDE SEQUENCE</scope>
    <source>
        <strain evidence="10">USNM1676648</strain>
        <tissue evidence="10">Polyp</tissue>
    </source>
</reference>
<evidence type="ECO:0000256" key="8">
    <source>
        <dbReference type="ARBA" id="ARBA00023269"/>
    </source>
</evidence>
<evidence type="ECO:0000256" key="1">
    <source>
        <dbReference type="ARBA" id="ARBA00002001"/>
    </source>
</evidence>
<dbReference type="AlphaFoldDB" id="A0A9X0CVQ9"/>
<dbReference type="GO" id="GO:0005634">
    <property type="term" value="C:nucleus"/>
    <property type="evidence" value="ECO:0007669"/>
    <property type="project" value="UniProtKB-SubCell"/>
</dbReference>
<feature type="compositionally biased region" description="Basic and acidic residues" evidence="9">
    <location>
        <begin position="89"/>
        <end position="104"/>
    </location>
</feature>